<dbReference type="GO" id="GO:0008270">
    <property type="term" value="F:zinc ion binding"/>
    <property type="evidence" value="ECO:0007669"/>
    <property type="project" value="UniProtKB-KW"/>
</dbReference>
<evidence type="ECO:0000256" key="1">
    <source>
        <dbReference type="ARBA" id="ARBA00022723"/>
    </source>
</evidence>
<evidence type="ECO:0000313" key="6">
    <source>
        <dbReference type="EMBL" id="QDL53002.1"/>
    </source>
</evidence>
<evidence type="ECO:0000259" key="5">
    <source>
        <dbReference type="Pfam" id="PF01258"/>
    </source>
</evidence>
<dbReference type="EMBL" id="CP036282">
    <property type="protein sequence ID" value="QDL53002.1"/>
    <property type="molecule type" value="Genomic_DNA"/>
</dbReference>
<keyword evidence="2" id="KW-0863">Zinc-finger</keyword>
<dbReference type="RefSeq" id="WP_142808455.1">
    <property type="nucleotide sequence ID" value="NZ_CP036282.1"/>
</dbReference>
<sequence length="119" mass="12676">MSTTTYPMAQTLLLQKRATLLAQLESLRGGAIGRAEASTAHFAGREDSSAQVATERDIEFALDAHETQELMAIDQALERLAAGTYGQCIDCGVAIKAGRLAVAPEAARCIHCQEKSELA</sequence>
<dbReference type="Gene3D" id="1.20.120.910">
    <property type="entry name" value="DksA, coiled-coil domain"/>
    <property type="match status" value="1"/>
</dbReference>
<dbReference type="PANTHER" id="PTHR33823:SF4">
    <property type="entry name" value="GENERAL STRESS PROTEIN 16O"/>
    <property type="match status" value="1"/>
</dbReference>
<feature type="domain" description="Zinc finger DksA/TraR C4-type" evidence="5">
    <location>
        <begin position="83"/>
        <end position="117"/>
    </location>
</feature>
<keyword evidence="3" id="KW-0862">Zinc</keyword>
<evidence type="ECO:0000313" key="7">
    <source>
        <dbReference type="Proteomes" id="UP000317365"/>
    </source>
</evidence>
<protein>
    <submittedName>
        <fullName evidence="6">TraR/DksA family transcriptional regulator</fullName>
    </submittedName>
</protein>
<name>A0A515EK10_9BURK</name>
<reference evidence="7" key="2">
    <citation type="journal article" date="2020" name="Int. J. Syst. Evol. Microbiol.">
        <title>Genomic insights into a novel species Rhodoferax aquaticus sp. nov., isolated from freshwater.</title>
        <authorList>
            <person name="Li T."/>
            <person name="Zhuo Y."/>
            <person name="Jin C.Z."/>
            <person name="Wu X."/>
            <person name="Ko S.R."/>
            <person name="Jin F.J."/>
            <person name="Ahn C.Y."/>
            <person name="Oh H.M."/>
            <person name="Lee H.G."/>
            <person name="Jin L."/>
        </authorList>
    </citation>
    <scope>NUCLEOTIDE SEQUENCE [LARGE SCALE GENOMIC DNA]</scope>
    <source>
        <strain evidence="7">Gr-4</strain>
    </source>
</reference>
<reference evidence="7" key="1">
    <citation type="submission" date="2019-02" db="EMBL/GenBank/DDBJ databases">
        <title>Complete genome sequence of Rhodoferax sp. Gr-4.</title>
        <authorList>
            <person name="Jin L."/>
        </authorList>
    </citation>
    <scope>NUCLEOTIDE SEQUENCE [LARGE SCALE GENOMIC DNA]</scope>
    <source>
        <strain evidence="7">Gr-4</strain>
    </source>
</reference>
<dbReference type="SUPFAM" id="SSF109635">
    <property type="entry name" value="DnaK suppressor protein DksA, alpha-hairpin domain"/>
    <property type="match status" value="1"/>
</dbReference>
<dbReference type="SUPFAM" id="SSF57716">
    <property type="entry name" value="Glucocorticoid receptor-like (DNA-binding domain)"/>
    <property type="match status" value="1"/>
</dbReference>
<dbReference type="Pfam" id="PF01258">
    <property type="entry name" value="zf-dskA_traR"/>
    <property type="match status" value="1"/>
</dbReference>
<proteinExistence type="predicted"/>
<dbReference type="PANTHER" id="PTHR33823">
    <property type="entry name" value="RNA POLYMERASE-BINDING TRANSCRIPTION FACTOR DKSA-RELATED"/>
    <property type="match status" value="1"/>
</dbReference>
<accession>A0A515EK10</accession>
<dbReference type="InterPro" id="IPR000962">
    <property type="entry name" value="Znf_DskA_TraR"/>
</dbReference>
<dbReference type="PROSITE" id="PS51128">
    <property type="entry name" value="ZF_DKSA_2"/>
    <property type="match status" value="1"/>
</dbReference>
<dbReference type="InterPro" id="IPR037187">
    <property type="entry name" value="DnaK_N"/>
</dbReference>
<evidence type="ECO:0000256" key="4">
    <source>
        <dbReference type="PROSITE-ProRule" id="PRU00510"/>
    </source>
</evidence>
<keyword evidence="1" id="KW-0479">Metal-binding</keyword>
<dbReference type="AlphaFoldDB" id="A0A515EK10"/>
<dbReference type="KEGG" id="rhg:EXZ61_01805"/>
<feature type="zinc finger region" description="dksA C4-type" evidence="4">
    <location>
        <begin position="88"/>
        <end position="112"/>
    </location>
</feature>
<evidence type="ECO:0000256" key="3">
    <source>
        <dbReference type="ARBA" id="ARBA00022833"/>
    </source>
</evidence>
<gene>
    <name evidence="6" type="ORF">EXZ61_01805</name>
</gene>
<evidence type="ECO:0000256" key="2">
    <source>
        <dbReference type="ARBA" id="ARBA00022771"/>
    </source>
</evidence>
<dbReference type="Proteomes" id="UP000317365">
    <property type="component" value="Chromosome"/>
</dbReference>
<organism evidence="6 7">
    <name type="scientific">Rhodoferax aquaticus</name>
    <dbReference type="NCBI Taxonomy" id="2527691"/>
    <lineage>
        <taxon>Bacteria</taxon>
        <taxon>Pseudomonadati</taxon>
        <taxon>Pseudomonadota</taxon>
        <taxon>Betaproteobacteria</taxon>
        <taxon>Burkholderiales</taxon>
        <taxon>Comamonadaceae</taxon>
        <taxon>Rhodoferax</taxon>
    </lineage>
</organism>
<keyword evidence="7" id="KW-1185">Reference proteome</keyword>